<keyword evidence="1" id="KW-0547">Nucleotide-binding</keyword>
<dbReference type="GO" id="GO:0004066">
    <property type="term" value="F:asparagine synthase (glutamine-hydrolyzing) activity"/>
    <property type="evidence" value="ECO:0007669"/>
    <property type="project" value="InterPro"/>
</dbReference>
<feature type="non-terminal residue" evidence="4">
    <location>
        <position position="1"/>
    </location>
</feature>
<dbReference type="GO" id="GO:0005524">
    <property type="term" value="F:ATP binding"/>
    <property type="evidence" value="ECO:0007669"/>
    <property type="project" value="UniProtKB-KW"/>
</dbReference>
<reference evidence="4" key="1">
    <citation type="journal article" date="2014" name="Front. Microbiol.">
        <title>High frequency of phylogenetically diverse reductive dehalogenase-homologous genes in deep subseafloor sedimentary metagenomes.</title>
        <authorList>
            <person name="Kawai M."/>
            <person name="Futagami T."/>
            <person name="Toyoda A."/>
            <person name="Takaki Y."/>
            <person name="Nishi S."/>
            <person name="Hori S."/>
            <person name="Arai W."/>
            <person name="Tsubouchi T."/>
            <person name="Morono Y."/>
            <person name="Uchiyama I."/>
            <person name="Ito T."/>
            <person name="Fujiyama A."/>
            <person name="Inagaki F."/>
            <person name="Takami H."/>
        </authorList>
    </citation>
    <scope>NUCLEOTIDE SEQUENCE</scope>
    <source>
        <strain evidence="4">Expedition CK06-06</strain>
    </source>
</reference>
<dbReference type="Gene3D" id="3.40.50.620">
    <property type="entry name" value="HUPs"/>
    <property type="match status" value="1"/>
</dbReference>
<feature type="non-terminal residue" evidence="4">
    <location>
        <position position="257"/>
    </location>
</feature>
<feature type="domain" description="Asparagine synthetase" evidence="3">
    <location>
        <begin position="1"/>
        <end position="224"/>
    </location>
</feature>
<dbReference type="GO" id="GO:0005829">
    <property type="term" value="C:cytosol"/>
    <property type="evidence" value="ECO:0007669"/>
    <property type="project" value="TreeGrafter"/>
</dbReference>
<sequence>TNHHEFKTDEEECLKFLDHYLYHYESVVTDGIFNVLGSLAFHVLSHKISKTHKVAYCGEGADELFGGYYWMHAHPLGLGDRLRVKSAMVNEGKTKIHEYIMAKFPDDDSKEEEMRKEIFDFLMGPGLTNCHLWSVDRSSSAFSFEARPLYLYDDIREWALSLSIENKVSKDLNTKLLLKKLVLDTHNPLLYAVSARKKIGMPAALDVSLNSLISYSENEFREKNQDDLPHREYSSFFTTDLEKLMFDKFYEIFVVNR</sequence>
<dbReference type="PANTHER" id="PTHR11772">
    <property type="entry name" value="ASPARAGINE SYNTHETASE"/>
    <property type="match status" value="1"/>
</dbReference>
<proteinExistence type="predicted"/>
<accession>X1GYQ5</accession>
<evidence type="ECO:0000313" key="4">
    <source>
        <dbReference type="EMBL" id="GAH62302.1"/>
    </source>
</evidence>
<dbReference type="Pfam" id="PF00733">
    <property type="entry name" value="Asn_synthase"/>
    <property type="match status" value="1"/>
</dbReference>
<dbReference type="GO" id="GO:0006529">
    <property type="term" value="P:asparagine biosynthetic process"/>
    <property type="evidence" value="ECO:0007669"/>
    <property type="project" value="InterPro"/>
</dbReference>
<evidence type="ECO:0000259" key="3">
    <source>
        <dbReference type="Pfam" id="PF00733"/>
    </source>
</evidence>
<dbReference type="AlphaFoldDB" id="X1GYQ5"/>
<dbReference type="PANTHER" id="PTHR11772:SF17">
    <property type="entry name" value="ASPARAGINE SYNTHETASE (EUROFUNG)"/>
    <property type="match status" value="1"/>
</dbReference>
<comment type="caution">
    <text evidence="4">The sequence shown here is derived from an EMBL/GenBank/DDBJ whole genome shotgun (WGS) entry which is preliminary data.</text>
</comment>
<dbReference type="EMBL" id="BARU01034220">
    <property type="protein sequence ID" value="GAH62302.1"/>
    <property type="molecule type" value="Genomic_DNA"/>
</dbReference>
<organism evidence="4">
    <name type="scientific">marine sediment metagenome</name>
    <dbReference type="NCBI Taxonomy" id="412755"/>
    <lineage>
        <taxon>unclassified sequences</taxon>
        <taxon>metagenomes</taxon>
        <taxon>ecological metagenomes</taxon>
    </lineage>
</organism>
<dbReference type="SUPFAM" id="SSF52402">
    <property type="entry name" value="Adenine nucleotide alpha hydrolases-like"/>
    <property type="match status" value="1"/>
</dbReference>
<protein>
    <recommendedName>
        <fullName evidence="3">Asparagine synthetase domain-containing protein</fullName>
    </recommendedName>
</protein>
<keyword evidence="2" id="KW-0067">ATP-binding</keyword>
<evidence type="ECO:0000256" key="1">
    <source>
        <dbReference type="ARBA" id="ARBA00022741"/>
    </source>
</evidence>
<dbReference type="InterPro" id="IPR050795">
    <property type="entry name" value="Asn_Synthetase"/>
</dbReference>
<name>X1GYQ5_9ZZZZ</name>
<dbReference type="InterPro" id="IPR014729">
    <property type="entry name" value="Rossmann-like_a/b/a_fold"/>
</dbReference>
<gene>
    <name evidence="4" type="ORF">S03H2_53747</name>
</gene>
<dbReference type="CDD" id="cd01991">
    <property type="entry name" value="Asn_synthase_B_C"/>
    <property type="match status" value="1"/>
</dbReference>
<dbReference type="InterPro" id="IPR001962">
    <property type="entry name" value="Asn_synthase"/>
</dbReference>
<evidence type="ECO:0000256" key="2">
    <source>
        <dbReference type="ARBA" id="ARBA00022840"/>
    </source>
</evidence>